<keyword evidence="1" id="KW-1133">Transmembrane helix</keyword>
<protein>
    <submittedName>
        <fullName evidence="2">MedDCM-OCT-S40-C37-cds23</fullName>
    </submittedName>
</protein>
<organism evidence="2">
    <name type="scientific">Candidatus Actinomarina minuta</name>
    <dbReference type="NCBI Taxonomy" id="1389454"/>
    <lineage>
        <taxon>Bacteria</taxon>
        <taxon>Bacillati</taxon>
        <taxon>Actinomycetota</taxon>
        <taxon>Actinomycetes</taxon>
        <taxon>Candidatus Actinomarinidae</taxon>
        <taxon>Candidatus Actinomarinales</taxon>
        <taxon>Candidatus Actinomarineae</taxon>
        <taxon>Candidatus Actinomarinaceae</taxon>
        <taxon>Candidatus Actinomarina</taxon>
    </lineage>
</organism>
<evidence type="ECO:0000256" key="1">
    <source>
        <dbReference type="SAM" id="Phobius"/>
    </source>
</evidence>
<keyword evidence="1" id="KW-0472">Membrane</keyword>
<proteinExistence type="predicted"/>
<accession>S5DRY0</accession>
<dbReference type="EMBL" id="KC811140">
    <property type="protein sequence ID" value="AGQ19705.1"/>
    <property type="molecule type" value="Genomic_DNA"/>
</dbReference>
<dbReference type="AlphaFoldDB" id="S5DRY0"/>
<reference evidence="2" key="1">
    <citation type="journal article" date="2013" name="Sci. Rep.">
        <title>Metagenomics uncovers a new group of low GC and ultra-small marine Actinobacteria.</title>
        <authorList>
            <person name="Ghai R."/>
            <person name="Mizuno C.M."/>
            <person name="Picazo A."/>
            <person name="Camacho A."/>
            <person name="Rodriguez-Valera F."/>
        </authorList>
    </citation>
    <scope>NUCLEOTIDE SEQUENCE</scope>
</reference>
<name>S5DRY0_9ACTN</name>
<evidence type="ECO:0000313" key="2">
    <source>
        <dbReference type="EMBL" id="AGQ19705.1"/>
    </source>
</evidence>
<feature type="transmembrane region" description="Helical" evidence="1">
    <location>
        <begin position="63"/>
        <end position="80"/>
    </location>
</feature>
<keyword evidence="1" id="KW-0812">Transmembrane</keyword>
<sequence>MNCLINARGNIFPPLRTTHIKATNKYAKGHAIVLFYSNVKIKEMDNDIKELNNNPKIITKFEPLLWIAFVALTAVVGCPIF</sequence>